<dbReference type="Pfam" id="PF03816">
    <property type="entry name" value="LytR_cpsA_psr"/>
    <property type="match status" value="1"/>
</dbReference>
<protein>
    <recommendedName>
        <fullName evidence="4">Cell envelope-related transcriptional attenuator domain-containing protein</fullName>
    </recommendedName>
</protein>
<evidence type="ECO:0000256" key="2">
    <source>
        <dbReference type="SAM" id="MobiDB-lite"/>
    </source>
</evidence>
<dbReference type="eggNOG" id="COG1316">
    <property type="taxonomic scope" value="Bacteria"/>
</dbReference>
<feature type="transmembrane region" description="Helical" evidence="3">
    <location>
        <begin position="28"/>
        <end position="51"/>
    </location>
</feature>
<dbReference type="EMBL" id="AQHZ01000005">
    <property type="protein sequence ID" value="ENO19004.1"/>
    <property type="molecule type" value="Genomic_DNA"/>
</dbReference>
<accession>N6WFI3</accession>
<proteinExistence type="inferred from homology"/>
<comment type="caution">
    <text evidence="5">The sequence shown here is derived from an EMBL/GenBank/DDBJ whole genome shotgun (WGS) entry which is preliminary data.</text>
</comment>
<dbReference type="HOGENOM" id="CLU_016455_0_0_11"/>
<dbReference type="InterPro" id="IPR050922">
    <property type="entry name" value="LytR/CpsA/Psr_CW_biosynth"/>
</dbReference>
<dbReference type="OrthoDB" id="9782542at2"/>
<evidence type="ECO:0000313" key="6">
    <source>
        <dbReference type="Proteomes" id="UP000013015"/>
    </source>
</evidence>
<dbReference type="Proteomes" id="UP000013015">
    <property type="component" value="Unassembled WGS sequence"/>
</dbReference>
<reference evidence="5 6" key="1">
    <citation type="submission" date="2013-03" db="EMBL/GenBank/DDBJ databases">
        <title>Reference genome for the Human Microbiome Project.</title>
        <authorList>
            <person name="Aqrawi P."/>
            <person name="Ayvaz T."/>
            <person name="Bess C."/>
            <person name="Blankenburg K."/>
            <person name="Coyle M."/>
            <person name="Deng J."/>
            <person name="Forbes L."/>
            <person name="Fowler G."/>
            <person name="Francisco L."/>
            <person name="Fu Q."/>
            <person name="Gibbs R."/>
            <person name="Gross S."/>
            <person name="Gubbala S."/>
            <person name="Hale W."/>
            <person name="Hemphill L."/>
            <person name="Highlander S."/>
            <person name="Hirani K."/>
            <person name="Jackson L."/>
            <person name="Jakkamsetti A."/>
            <person name="Javaid M."/>
            <person name="Jayaseelan J.C."/>
            <person name="Jiang H."/>
            <person name="Joshi V."/>
            <person name="Korchina V."/>
            <person name="Kovar C."/>
            <person name="Lara F."/>
            <person name="Lee S."/>
            <person name="Liu Y."/>
            <person name="Mata R."/>
            <person name="Mathew T."/>
            <person name="Munidasa M."/>
            <person name="Muzny D."/>
            <person name="Nazareth L."/>
            <person name="Ngo R."/>
            <person name="Nguyen L."/>
            <person name="Nguyen N."/>
            <person name="Okwuonu G."/>
            <person name="Ongeri F."/>
            <person name="Palculict T."/>
            <person name="Patil S."/>
            <person name="Petrosino J."/>
            <person name="Pham C."/>
            <person name="Pham P."/>
            <person name="Pu L.-L."/>
            <person name="Qin X."/>
            <person name="Qu J."/>
            <person name="Reid J."/>
            <person name="Ross M."/>
            <person name="Ruth R."/>
            <person name="Saada N."/>
            <person name="San Lucas F."/>
            <person name="Santibanez J."/>
            <person name="Shang Y."/>
            <person name="Simmons D."/>
            <person name="Song X.-Z."/>
            <person name="Tang L.-Y."/>
            <person name="Thornton R."/>
            <person name="Warren J."/>
            <person name="Weissenberger G."/>
            <person name="Wilczek-Boney K."/>
            <person name="Worley K."/>
            <person name="Youmans B."/>
            <person name="Zhang J."/>
            <person name="Zhang L."/>
            <person name="Zhao Z."/>
            <person name="Zhou C."/>
            <person name="Zhu D."/>
            <person name="Zhu Y."/>
        </authorList>
    </citation>
    <scope>NUCLEOTIDE SEQUENCE [LARGE SCALE GENOMIC DNA]</scope>
    <source>
        <strain evidence="5 6">F0333</strain>
    </source>
</reference>
<feature type="compositionally biased region" description="Low complexity" evidence="2">
    <location>
        <begin position="402"/>
        <end position="421"/>
    </location>
</feature>
<sequence length="435" mass="46274">MSKHETLSRRLPIQHAATSPYRFGVLRALLAVFLASSLFVVTTSVFVYNALANQVKKSVLDISHLSADSEQSAEKITPIDQFEGQPINLLVSGVDSRYNQDDSGYGDAEELSTIQSDTTMIAHISADRQSVTVVSIPRDLITDIPSCTLSSGAQTYEYTGMFNSAFSTGAVTNDLAGGIACTKATVEELTGVHIDAFVIVDFTGFKGMIDALGGVWFDVPEDMYDELAGLDVHAGCQRFDSMTALAFARARKEIGDGSDISRIGRQQELVSAMLREVLSKNFVTDLPALLSFLQATIASLTVSPNLADINSDAGLLLSLLNLDKANIRFVTLPWANAPHDPNRVVAVEPDASLLWEVLKSDAPLPAGMTYTDGTGTQQVVPFPGESEPESDPSQTGDSSGDSQTDPSQPPADSSAAEASSPEPAPAPPKTCPPSQ</sequence>
<feature type="domain" description="Cell envelope-related transcriptional attenuator" evidence="4">
    <location>
        <begin position="116"/>
        <end position="277"/>
    </location>
</feature>
<dbReference type="STRING" id="888050.HMPREF9004_0339"/>
<organism evidence="5 6">
    <name type="scientific">Schaalia cardiffensis F0333</name>
    <dbReference type="NCBI Taxonomy" id="888050"/>
    <lineage>
        <taxon>Bacteria</taxon>
        <taxon>Bacillati</taxon>
        <taxon>Actinomycetota</taxon>
        <taxon>Actinomycetes</taxon>
        <taxon>Actinomycetales</taxon>
        <taxon>Actinomycetaceae</taxon>
        <taxon>Schaalia</taxon>
    </lineage>
</organism>
<dbReference type="PANTHER" id="PTHR33392:SF6">
    <property type="entry name" value="POLYISOPRENYL-TEICHOIC ACID--PEPTIDOGLYCAN TEICHOIC ACID TRANSFERASE TAGU"/>
    <property type="match status" value="1"/>
</dbReference>
<feature type="compositionally biased region" description="Pro residues" evidence="2">
    <location>
        <begin position="422"/>
        <end position="435"/>
    </location>
</feature>
<evidence type="ECO:0000259" key="4">
    <source>
        <dbReference type="Pfam" id="PF03816"/>
    </source>
</evidence>
<dbReference type="PANTHER" id="PTHR33392">
    <property type="entry name" value="POLYISOPRENYL-TEICHOIC ACID--PEPTIDOGLYCAN TEICHOIC ACID TRANSFERASE TAGU"/>
    <property type="match status" value="1"/>
</dbReference>
<keyword evidence="3" id="KW-0812">Transmembrane</keyword>
<evidence type="ECO:0000313" key="5">
    <source>
        <dbReference type="EMBL" id="ENO19004.1"/>
    </source>
</evidence>
<keyword evidence="3" id="KW-1133">Transmembrane helix</keyword>
<evidence type="ECO:0000256" key="1">
    <source>
        <dbReference type="ARBA" id="ARBA00006068"/>
    </source>
</evidence>
<gene>
    <name evidence="5" type="ORF">HMPREF9004_0339</name>
</gene>
<evidence type="ECO:0000256" key="3">
    <source>
        <dbReference type="SAM" id="Phobius"/>
    </source>
</evidence>
<dbReference type="PATRIC" id="fig|888050.3.peg.333"/>
<keyword evidence="6" id="KW-1185">Reference proteome</keyword>
<dbReference type="RefSeq" id="WP_005962053.1">
    <property type="nucleotide sequence ID" value="NZ_CP040505.1"/>
</dbReference>
<dbReference type="NCBIfam" id="TIGR00350">
    <property type="entry name" value="lytR_cpsA_psr"/>
    <property type="match status" value="1"/>
</dbReference>
<comment type="similarity">
    <text evidence="1">Belongs to the LytR/CpsA/Psr (LCP) family.</text>
</comment>
<feature type="compositionally biased region" description="Polar residues" evidence="2">
    <location>
        <begin position="391"/>
        <end position="401"/>
    </location>
</feature>
<keyword evidence="3" id="KW-0472">Membrane</keyword>
<feature type="region of interest" description="Disordered" evidence="2">
    <location>
        <begin position="364"/>
        <end position="435"/>
    </location>
</feature>
<name>N6WFI3_9ACTO</name>
<dbReference type="Gene3D" id="3.40.630.190">
    <property type="entry name" value="LCP protein"/>
    <property type="match status" value="1"/>
</dbReference>
<dbReference type="AlphaFoldDB" id="N6WFI3"/>
<dbReference type="InterPro" id="IPR004474">
    <property type="entry name" value="LytR_CpsA_psr"/>
</dbReference>